<name>A0A7U3VLS7_9ACTN</name>
<evidence type="ECO:0000313" key="2">
    <source>
        <dbReference type="EMBL" id="BBA95848.1"/>
    </source>
</evidence>
<dbReference type="Gene3D" id="1.50.10.10">
    <property type="match status" value="2"/>
</dbReference>
<dbReference type="InterPro" id="IPR057929">
    <property type="entry name" value="RamC_N"/>
</dbReference>
<evidence type="ECO:0000313" key="3">
    <source>
        <dbReference type="Proteomes" id="UP000595703"/>
    </source>
</evidence>
<dbReference type="SMART" id="SM00220">
    <property type="entry name" value="S_TKc"/>
    <property type="match status" value="1"/>
</dbReference>
<dbReference type="Pfam" id="PF00069">
    <property type="entry name" value="Pkinase"/>
    <property type="match status" value="1"/>
</dbReference>
<dbReference type="GO" id="GO:0031179">
    <property type="term" value="P:peptide modification"/>
    <property type="evidence" value="ECO:0007669"/>
    <property type="project" value="InterPro"/>
</dbReference>
<organism evidence="2 3">
    <name type="scientific">Actinacidiphila reveromycinica</name>
    <dbReference type="NCBI Taxonomy" id="659352"/>
    <lineage>
        <taxon>Bacteria</taxon>
        <taxon>Bacillati</taxon>
        <taxon>Actinomycetota</taxon>
        <taxon>Actinomycetes</taxon>
        <taxon>Kitasatosporales</taxon>
        <taxon>Streptomycetaceae</taxon>
        <taxon>Actinacidiphila</taxon>
    </lineage>
</organism>
<dbReference type="SUPFAM" id="SSF56112">
    <property type="entry name" value="Protein kinase-like (PK-like)"/>
    <property type="match status" value="1"/>
</dbReference>
<reference evidence="2 3" key="2">
    <citation type="journal article" date="2011" name="J. Antibiot.">
        <title>Furaquinocins I and J: novel polyketide isoprenoid hybrid compounds from Streptomyces reveromyceticus SN-593.</title>
        <authorList>
            <person name="Panthee S."/>
            <person name="Takahashi S."/>
            <person name="Takagi H."/>
            <person name="Nogawa T."/>
            <person name="Oowada E."/>
            <person name="Uramoto M."/>
            <person name="Osada H."/>
        </authorList>
    </citation>
    <scope>NUCLEOTIDE SEQUENCE [LARGE SCALE GENOMIC DNA]</scope>
    <source>
        <strain evidence="2 3">SN-593</strain>
    </source>
</reference>
<dbReference type="SMART" id="SM01260">
    <property type="entry name" value="LANC_like"/>
    <property type="match status" value="1"/>
</dbReference>
<reference evidence="2 3" key="1">
    <citation type="journal article" date="2010" name="J. Bacteriol.">
        <title>Biochemical characterization of a novel indole prenyltransferase from Streptomyces sp. SN-593.</title>
        <authorList>
            <person name="Takahashi S."/>
            <person name="Takagi H."/>
            <person name="Toyoda A."/>
            <person name="Uramoto M."/>
            <person name="Nogawa T."/>
            <person name="Ueki M."/>
            <person name="Sakaki Y."/>
            <person name="Osada H."/>
        </authorList>
    </citation>
    <scope>NUCLEOTIDE SEQUENCE [LARGE SCALE GENOMIC DNA]</scope>
    <source>
        <strain evidence="2 3">SN-593</strain>
    </source>
</reference>
<dbReference type="GO" id="GO:0004672">
    <property type="term" value="F:protein kinase activity"/>
    <property type="evidence" value="ECO:0007669"/>
    <property type="project" value="InterPro"/>
</dbReference>
<protein>
    <submittedName>
        <fullName evidence="2">Putative membrane translocator</fullName>
    </submittedName>
</protein>
<reference evidence="2 3" key="4">
    <citation type="journal article" date="2020" name="Sci. Rep.">
        <title>beta-carboline chemical signals induce reveromycin production through a LuxR family regulator in Streptomyces sp. SN-593.</title>
        <authorList>
            <person name="Panthee S."/>
            <person name="Kito N."/>
            <person name="Hayashi T."/>
            <person name="Shimizu T."/>
            <person name="Ishikawa J."/>
            <person name="Hamamoto H."/>
            <person name="Osada H."/>
            <person name="Takahashi S."/>
        </authorList>
    </citation>
    <scope>NUCLEOTIDE SEQUENCE [LARGE SCALE GENOMIC DNA]</scope>
    <source>
        <strain evidence="2 3">SN-593</strain>
    </source>
</reference>
<dbReference type="Pfam" id="PF25816">
    <property type="entry name" value="RamC_N"/>
    <property type="match status" value="1"/>
</dbReference>
<dbReference type="CDD" id="cd04791">
    <property type="entry name" value="LanC_SerThrkinase"/>
    <property type="match status" value="1"/>
</dbReference>
<dbReference type="InterPro" id="IPR007822">
    <property type="entry name" value="LANC-like"/>
</dbReference>
<proteinExistence type="predicted"/>
<dbReference type="GO" id="GO:0005524">
    <property type="term" value="F:ATP binding"/>
    <property type="evidence" value="ECO:0007669"/>
    <property type="project" value="InterPro"/>
</dbReference>
<dbReference type="Gene3D" id="1.10.510.10">
    <property type="entry name" value="Transferase(Phosphotransferase) domain 1"/>
    <property type="match status" value="1"/>
</dbReference>
<dbReference type="NCBIfam" id="NF038151">
    <property type="entry name" value="lanthi_synth_III"/>
    <property type="match status" value="1"/>
</dbReference>
<dbReference type="InterPro" id="IPR012341">
    <property type="entry name" value="6hp_glycosidase-like_sf"/>
</dbReference>
<dbReference type="InterPro" id="IPR053524">
    <property type="entry name" value="Aerial_hyphae_peptide-synth"/>
</dbReference>
<dbReference type="KEGG" id="arev:RVR_872"/>
<dbReference type="GO" id="GO:0005975">
    <property type="term" value="P:carbohydrate metabolic process"/>
    <property type="evidence" value="ECO:0007669"/>
    <property type="project" value="InterPro"/>
</dbReference>
<sequence>MIPFLYVVADKEFYAPLETARDRGEVYRPAGVPDGWAGTESGIWTMWHRGRQLRGVEDGWKVHVSARPGRQQHVLDTVAAVCFEQDVAFKHMSCSLAYWWMHHKQAARQQSGKFVAAYPTDVEAARALMERLRTELDGEQGPFVLTDRRYRDSRTVHYRYGAYLPRDRVNADGTYTMLLRRPDGVVEEDHRGVSFHLPEGVVDPFVKRRPAAAGTKAAAPRRKAGTPRTEPVTFHGYTFEEALQFSNAGGTYRARELATGRQVFIKEARAHTGVAHGERTAPDQLRSEHHTLTALHAAAPGLAPQPLELFHEWEHDYLVTEFIEGETLQRWMVAHQPMLGTGRLPHEFDDYYARCEKLLERVESALERLHAAGYLFVDVSPGNVMVGEDDSVRLVDFEAAQRADADEILVMGTPGYSPPPELVGDDRRIHDDFGLAGLALLLLGPFHQSARRNPDALAHLRGELLERAPLPEPLWQKAVRFHPPRAAADGALPLPSPEEVAADPLRHLADLRDRTADALVAMAEPDHPDRVFPTIADGYRTNTQCLAYGSAGVLHALTRAGRALPDGALERLRTDAFDRIDRLGPGLMAGTAGIAWVLADHGLLDEARDLLAAADRHPLITSGASATLFGGSSGLALAHLAVYGHTRDAAHVERAAELAAALPSDAGLAPLLGADDATGLMHGRTGIALMLQQLAAVTGSDDGLERGVRLLHAELDRATDPDAPGLAFPISATDSRSLPYLYSGSASMAHAVVRYTRTVDDERLAQALPRLLASTRTTYTAMSGLFQGLAGLGFALAEQARLTGERSARADAVRGARGLFKFAVPHPTGVRFLGDQLMRFSADLWSGSAGILLFLTQLLDPAPDPLFTVDALSGAHARTPAAR</sequence>
<dbReference type="PROSITE" id="PS50011">
    <property type="entry name" value="PROTEIN_KINASE_DOM"/>
    <property type="match status" value="1"/>
</dbReference>
<feature type="domain" description="Protein kinase" evidence="1">
    <location>
        <begin position="237"/>
        <end position="530"/>
    </location>
</feature>
<dbReference type="Proteomes" id="UP000595703">
    <property type="component" value="Chromosome"/>
</dbReference>
<dbReference type="SUPFAM" id="SSF158745">
    <property type="entry name" value="LanC-like"/>
    <property type="match status" value="1"/>
</dbReference>
<accession>A0A7U3VLS7</accession>
<reference evidence="2 3" key="3">
    <citation type="journal article" date="2011" name="Nat. Chem. Biol.">
        <title>Reveromycin A biosynthesis uses RevG and RevJ for stereospecific spiroacetal formation.</title>
        <authorList>
            <person name="Takahashi S."/>
            <person name="Toyoda A."/>
            <person name="Sekiyama Y."/>
            <person name="Takagi H."/>
            <person name="Nogawa T."/>
            <person name="Uramoto M."/>
            <person name="Suzuki R."/>
            <person name="Koshino H."/>
            <person name="Kumano T."/>
            <person name="Panthee S."/>
            <person name="Dairi T."/>
            <person name="Ishikawa J."/>
            <person name="Ikeda H."/>
            <person name="Sakaki Y."/>
            <person name="Osada H."/>
        </authorList>
    </citation>
    <scope>NUCLEOTIDE SEQUENCE [LARGE SCALE GENOMIC DNA]</scope>
    <source>
        <strain evidence="2 3">SN-593</strain>
    </source>
</reference>
<gene>
    <name evidence="2" type="ORF">RVR_872</name>
</gene>
<keyword evidence="3" id="KW-1185">Reference proteome</keyword>
<dbReference type="AlphaFoldDB" id="A0A7U3VLS7"/>
<dbReference type="InterPro" id="IPR000719">
    <property type="entry name" value="Prot_kinase_dom"/>
</dbReference>
<evidence type="ECO:0000259" key="1">
    <source>
        <dbReference type="PROSITE" id="PS50011"/>
    </source>
</evidence>
<dbReference type="RefSeq" id="WP_202232371.1">
    <property type="nucleotide sequence ID" value="NZ_AP018365.1"/>
</dbReference>
<dbReference type="InterPro" id="IPR058053">
    <property type="entry name" value="RamC_C"/>
</dbReference>
<dbReference type="EMBL" id="AP018365">
    <property type="protein sequence ID" value="BBA95848.1"/>
    <property type="molecule type" value="Genomic_DNA"/>
</dbReference>
<dbReference type="InterPro" id="IPR011009">
    <property type="entry name" value="Kinase-like_dom_sf"/>
</dbReference>